<evidence type="ECO:0000256" key="2">
    <source>
        <dbReference type="ARBA" id="ARBA00023043"/>
    </source>
</evidence>
<feature type="repeat" description="ANK" evidence="3">
    <location>
        <begin position="77"/>
        <end position="113"/>
    </location>
</feature>
<dbReference type="PROSITE" id="PS50088">
    <property type="entry name" value="ANK_REPEAT"/>
    <property type="match status" value="1"/>
</dbReference>
<protein>
    <submittedName>
        <fullName evidence="6">Ankyrin repeat domain-containing protein 34B-like isoform X1</fullName>
    </submittedName>
</protein>
<dbReference type="PROSITE" id="PS50297">
    <property type="entry name" value="ANK_REP_REGION"/>
    <property type="match status" value="1"/>
</dbReference>
<dbReference type="RefSeq" id="XP_022344411.1">
    <property type="nucleotide sequence ID" value="XM_022488703.1"/>
</dbReference>
<dbReference type="PANTHER" id="PTHR24178">
    <property type="entry name" value="MOLTING PROTEIN MLT-4"/>
    <property type="match status" value="1"/>
</dbReference>
<organism evidence="5 6">
    <name type="scientific">Crassostrea virginica</name>
    <name type="common">Eastern oyster</name>
    <dbReference type="NCBI Taxonomy" id="6565"/>
    <lineage>
        <taxon>Eukaryota</taxon>
        <taxon>Metazoa</taxon>
        <taxon>Spiralia</taxon>
        <taxon>Lophotrochozoa</taxon>
        <taxon>Mollusca</taxon>
        <taxon>Bivalvia</taxon>
        <taxon>Autobranchia</taxon>
        <taxon>Pteriomorphia</taxon>
        <taxon>Ostreida</taxon>
        <taxon>Ostreoidea</taxon>
        <taxon>Ostreidae</taxon>
        <taxon>Crassostrea</taxon>
    </lineage>
</organism>
<gene>
    <name evidence="6" type="primary">LOC111137296</name>
</gene>
<dbReference type="AlphaFoldDB" id="A0A8B8EWQ7"/>
<keyword evidence="5" id="KW-1185">Reference proteome</keyword>
<dbReference type="InterPro" id="IPR036770">
    <property type="entry name" value="Ankyrin_rpt-contain_sf"/>
</dbReference>
<keyword evidence="2 3" id="KW-0040">ANK repeat</keyword>
<dbReference type="KEGG" id="cvn:111137296"/>
<dbReference type="SUPFAM" id="SSF48403">
    <property type="entry name" value="Ankyrin repeat"/>
    <property type="match status" value="1"/>
</dbReference>
<evidence type="ECO:0000313" key="5">
    <source>
        <dbReference type="Proteomes" id="UP000694844"/>
    </source>
</evidence>
<reference evidence="6" key="1">
    <citation type="submission" date="2025-08" db="UniProtKB">
        <authorList>
            <consortium name="RefSeq"/>
        </authorList>
    </citation>
    <scope>IDENTIFICATION</scope>
    <source>
        <tissue evidence="6">Whole sample</tissue>
    </source>
</reference>
<sequence length="382" mass="42891">MYLKMESNIEEPVTCNSEKRIHDRKNGNSTFTGNISSLAMEDTRELGKLFLAIANGKVRQIDKLLGQLDDINIRDGENKTPLMYAVCCTNDEVRTHVVRILLRHGADVNAQDENGQTALMFACMECERVDIVRLISRNKRCDFNIQDNEGFTALMHAINSSNLLALRLLVDLSLKQDVDLKLRNVHSLNALELAVKLQMPDFCKCLINEGNAKIGSVRDQKGLRLLLDKDGKPNPSSSGSSSRLSMDIPSLQIHRPGTPISNSFRRESTFDRDINRLLDDGENGRKPNASRLVREPLTPRSSLRQQGDWIESPRSLRRPLKPISSMAAVQDNQLTPSNYIQSLQPESPVFGHRMKLPSIPSGKRLYLVSTKRGSFESAQEIT</sequence>
<keyword evidence="1" id="KW-0677">Repeat</keyword>
<accession>A0A8B8EWQ7</accession>
<dbReference type="Pfam" id="PF12796">
    <property type="entry name" value="Ank_2"/>
    <property type="match status" value="1"/>
</dbReference>
<evidence type="ECO:0000256" key="1">
    <source>
        <dbReference type="ARBA" id="ARBA00022737"/>
    </source>
</evidence>
<dbReference type="SMART" id="SM00248">
    <property type="entry name" value="ANK"/>
    <property type="match status" value="4"/>
</dbReference>
<dbReference type="InterPro" id="IPR002110">
    <property type="entry name" value="Ankyrin_rpt"/>
</dbReference>
<dbReference type="GeneID" id="111137296"/>
<feature type="compositionally biased region" description="Basic and acidic residues" evidence="4">
    <location>
        <begin position="264"/>
        <end position="285"/>
    </location>
</feature>
<evidence type="ECO:0000256" key="3">
    <source>
        <dbReference type="PROSITE-ProRule" id="PRU00023"/>
    </source>
</evidence>
<evidence type="ECO:0000313" key="6">
    <source>
        <dbReference type="RefSeq" id="XP_022344411.1"/>
    </source>
</evidence>
<dbReference type="Gene3D" id="1.25.40.20">
    <property type="entry name" value="Ankyrin repeat-containing domain"/>
    <property type="match status" value="1"/>
</dbReference>
<dbReference type="OrthoDB" id="5406014at2759"/>
<feature type="compositionally biased region" description="Low complexity" evidence="4">
    <location>
        <begin position="236"/>
        <end position="245"/>
    </location>
</feature>
<dbReference type="Proteomes" id="UP000694844">
    <property type="component" value="Chromosome 5"/>
</dbReference>
<feature type="region of interest" description="Disordered" evidence="4">
    <location>
        <begin position="227"/>
        <end position="316"/>
    </location>
</feature>
<name>A0A8B8EWQ7_CRAVI</name>
<proteinExistence type="predicted"/>
<evidence type="ECO:0000256" key="4">
    <source>
        <dbReference type="SAM" id="MobiDB-lite"/>
    </source>
</evidence>